<evidence type="ECO:0000256" key="6">
    <source>
        <dbReference type="SAM" id="Phobius"/>
    </source>
</evidence>
<keyword evidence="9" id="KW-1185">Reference proteome</keyword>
<dbReference type="Gene3D" id="1.10.3730.20">
    <property type="match status" value="1"/>
</dbReference>
<evidence type="ECO:0000256" key="5">
    <source>
        <dbReference type="ARBA" id="ARBA00023136"/>
    </source>
</evidence>
<dbReference type="SUPFAM" id="SSF103481">
    <property type="entry name" value="Multidrug resistance efflux transporter EmrE"/>
    <property type="match status" value="1"/>
</dbReference>
<sequence length="204" mass="21464">MWLVMLVMLRRVQHDKPNKVLRKLRVTDFLTCQSAYACETANATFILIAPWTPHGVDVLGAVYALLAGASWAAYIVLGGRVAAVMPGSGAVAIGMIFATVTVLPFTMVSGGLQHLTVPLLLAGLALAALSSALPFTLEMNALGRLPARTFSVLMSMEPAAAALCGLVFLGEHLGWGQWLSVVLVMVASVGATVTAPKRPPLVEV</sequence>
<accession>A0A1G1T2S7</accession>
<evidence type="ECO:0000256" key="4">
    <source>
        <dbReference type="ARBA" id="ARBA00022989"/>
    </source>
</evidence>
<evidence type="ECO:0000259" key="7">
    <source>
        <dbReference type="Pfam" id="PF00892"/>
    </source>
</evidence>
<dbReference type="InterPro" id="IPR037185">
    <property type="entry name" value="EmrE-like"/>
</dbReference>
<dbReference type="Proteomes" id="UP000176294">
    <property type="component" value="Unassembled WGS sequence"/>
</dbReference>
<dbReference type="STRING" id="1908237.BEN47_02255"/>
<proteinExistence type="predicted"/>
<feature type="transmembrane region" description="Helical" evidence="6">
    <location>
        <begin position="175"/>
        <end position="195"/>
    </location>
</feature>
<dbReference type="Pfam" id="PF00892">
    <property type="entry name" value="EamA"/>
    <property type="match status" value="1"/>
</dbReference>
<name>A0A1G1T2S7_9BACT</name>
<dbReference type="EMBL" id="MDZB01000109">
    <property type="protein sequence ID" value="OGX85173.1"/>
    <property type="molecule type" value="Genomic_DNA"/>
</dbReference>
<keyword evidence="4 6" id="KW-1133">Transmembrane helix</keyword>
<protein>
    <recommendedName>
        <fullName evidence="7">EamA domain-containing protein</fullName>
    </recommendedName>
</protein>
<evidence type="ECO:0000313" key="8">
    <source>
        <dbReference type="EMBL" id="OGX85173.1"/>
    </source>
</evidence>
<feature type="transmembrane region" description="Helical" evidence="6">
    <location>
        <begin position="58"/>
        <end position="77"/>
    </location>
</feature>
<evidence type="ECO:0000256" key="3">
    <source>
        <dbReference type="ARBA" id="ARBA00022692"/>
    </source>
</evidence>
<dbReference type="PANTHER" id="PTHR42920">
    <property type="entry name" value="OS03G0707200 PROTEIN-RELATED"/>
    <property type="match status" value="1"/>
</dbReference>
<keyword evidence="2" id="KW-1003">Cell membrane</keyword>
<reference evidence="8 9" key="1">
    <citation type="submission" date="2016-08" db="EMBL/GenBank/DDBJ databases">
        <title>Hymenobacter coccineus sp. nov., Hymenobacter lapidarius sp. nov. and Hymenobacter glacialis sp. nov., isolated from Antarctic soil.</title>
        <authorList>
            <person name="Sedlacek I."/>
            <person name="Kralova S."/>
            <person name="Kyrova K."/>
            <person name="Maslanova I."/>
            <person name="Stankova E."/>
            <person name="Vrbovska V."/>
            <person name="Nemec M."/>
            <person name="Bartak M."/>
            <person name="Svec P."/>
            <person name="Busse H.-J."/>
            <person name="Pantucek R."/>
        </authorList>
    </citation>
    <scope>NUCLEOTIDE SEQUENCE [LARGE SCALE GENOMIC DNA]</scope>
    <source>
        <strain evidence="8 9">CCM 8643</strain>
    </source>
</reference>
<feature type="transmembrane region" description="Helical" evidence="6">
    <location>
        <begin position="149"/>
        <end position="169"/>
    </location>
</feature>
<dbReference type="PANTHER" id="PTHR42920:SF5">
    <property type="entry name" value="EAMA DOMAIN-CONTAINING PROTEIN"/>
    <property type="match status" value="1"/>
</dbReference>
<keyword evidence="5 6" id="KW-0472">Membrane</keyword>
<dbReference type="InterPro" id="IPR051258">
    <property type="entry name" value="Diverse_Substrate_Transporter"/>
</dbReference>
<evidence type="ECO:0000256" key="1">
    <source>
        <dbReference type="ARBA" id="ARBA00004651"/>
    </source>
</evidence>
<evidence type="ECO:0000256" key="2">
    <source>
        <dbReference type="ARBA" id="ARBA00022475"/>
    </source>
</evidence>
<gene>
    <name evidence="8" type="ORF">BEN47_02255</name>
</gene>
<dbReference type="InterPro" id="IPR000620">
    <property type="entry name" value="EamA_dom"/>
</dbReference>
<keyword evidence="3 6" id="KW-0812">Transmembrane</keyword>
<organism evidence="8 9">
    <name type="scientific">Hymenobacter lapidarius</name>
    <dbReference type="NCBI Taxonomy" id="1908237"/>
    <lineage>
        <taxon>Bacteria</taxon>
        <taxon>Pseudomonadati</taxon>
        <taxon>Bacteroidota</taxon>
        <taxon>Cytophagia</taxon>
        <taxon>Cytophagales</taxon>
        <taxon>Hymenobacteraceae</taxon>
        <taxon>Hymenobacter</taxon>
    </lineage>
</organism>
<comment type="caution">
    <text evidence="8">The sequence shown here is derived from an EMBL/GenBank/DDBJ whole genome shotgun (WGS) entry which is preliminary data.</text>
</comment>
<comment type="subcellular location">
    <subcellularLocation>
        <location evidence="1">Cell membrane</location>
        <topology evidence="1">Multi-pass membrane protein</topology>
    </subcellularLocation>
</comment>
<feature type="domain" description="EamA" evidence="7">
    <location>
        <begin position="59"/>
        <end position="189"/>
    </location>
</feature>
<feature type="transmembrane region" description="Helical" evidence="6">
    <location>
        <begin position="89"/>
        <end position="109"/>
    </location>
</feature>
<feature type="transmembrane region" description="Helical" evidence="6">
    <location>
        <begin position="115"/>
        <end position="137"/>
    </location>
</feature>
<dbReference type="OrthoDB" id="9815120at2"/>
<dbReference type="GO" id="GO:0005886">
    <property type="term" value="C:plasma membrane"/>
    <property type="evidence" value="ECO:0007669"/>
    <property type="project" value="UniProtKB-SubCell"/>
</dbReference>
<dbReference type="AlphaFoldDB" id="A0A1G1T2S7"/>
<evidence type="ECO:0000313" key="9">
    <source>
        <dbReference type="Proteomes" id="UP000176294"/>
    </source>
</evidence>